<organism evidence="5 6">
    <name type="scientific">Brevundimonas bullata</name>
    <dbReference type="NCBI Taxonomy" id="13160"/>
    <lineage>
        <taxon>Bacteria</taxon>
        <taxon>Pseudomonadati</taxon>
        <taxon>Pseudomonadota</taxon>
        <taxon>Alphaproteobacteria</taxon>
        <taxon>Caulobacterales</taxon>
        <taxon>Caulobacteraceae</taxon>
        <taxon>Brevundimonas</taxon>
    </lineage>
</organism>
<dbReference type="RefSeq" id="WP_184266708.1">
    <property type="nucleotide sequence ID" value="NZ_JACHKY010000001.1"/>
</dbReference>
<dbReference type="GO" id="GO:0009279">
    <property type="term" value="C:cell outer membrane"/>
    <property type="evidence" value="ECO:0007669"/>
    <property type="project" value="UniProtKB-SubCell"/>
</dbReference>
<comment type="function">
    <text evidence="2">Involved in the storage or transport of lipids necessary for membrane maintenance under stressful conditions. Displays a binding preference for lysophospholipids.</text>
</comment>
<dbReference type="EMBL" id="JACHKY010000001">
    <property type="protein sequence ID" value="MBB4796776.1"/>
    <property type="molecule type" value="Genomic_DNA"/>
</dbReference>
<dbReference type="PROSITE" id="PS51257">
    <property type="entry name" value="PROKAR_LIPOPROTEIN"/>
    <property type="match status" value="1"/>
</dbReference>
<dbReference type="PRINTS" id="PR01171">
    <property type="entry name" value="BCTLIPOCALIN"/>
</dbReference>
<comment type="caution">
    <text evidence="5">The sequence shown here is derived from an EMBL/GenBank/DDBJ whole genome shotgun (WGS) entry which is preliminary data.</text>
</comment>
<dbReference type="PROSITE" id="PS00213">
    <property type="entry name" value="LIPOCALIN"/>
    <property type="match status" value="1"/>
</dbReference>
<dbReference type="GO" id="GO:0008289">
    <property type="term" value="F:lipid binding"/>
    <property type="evidence" value="ECO:0007669"/>
    <property type="project" value="UniProtKB-UniRule"/>
</dbReference>
<gene>
    <name evidence="5" type="ORF">HNP32_000490</name>
</gene>
<keyword evidence="6" id="KW-1185">Reference proteome</keyword>
<feature type="lipid moiety-binding region" description="S-diacylglycerol cysteine" evidence="3">
    <location>
        <position position="22"/>
    </location>
</feature>
<accession>A0A7W7ILW4</accession>
<dbReference type="SUPFAM" id="SSF50814">
    <property type="entry name" value="Lipocalins"/>
    <property type="match status" value="1"/>
</dbReference>
<evidence type="ECO:0000256" key="2">
    <source>
        <dbReference type="PIRNR" id="PIRNR036893"/>
    </source>
</evidence>
<dbReference type="PANTHER" id="PTHR10612">
    <property type="entry name" value="APOLIPOPROTEIN D"/>
    <property type="match status" value="1"/>
</dbReference>
<sequence length="184" mass="20330">MSFKRTLPLVLLAGAALALGACATLQRGPVGNAAVPQPAKPVDLDRYLGRWYELARYEAGFQKDCEAVTADYSLRDDGLIGVLNRCRQGAVDGPVKQAEARAKIVEGSDNAKLKVSFFGPFYVGDYWVLDHADDYSWSIVGEPSGRYLWLLSREARPAAETRQALRNRVQALGYDLSLLRETQH</sequence>
<keyword evidence="2" id="KW-0998">Cell outer membrane</keyword>
<dbReference type="InterPro" id="IPR002446">
    <property type="entry name" value="Lipocalin_bac"/>
</dbReference>
<feature type="domain" description="Lipocalin/cytosolic fatty-acid binding" evidence="4">
    <location>
        <begin position="42"/>
        <end position="183"/>
    </location>
</feature>
<dbReference type="InterPro" id="IPR022272">
    <property type="entry name" value="Lipocalin_CS"/>
</dbReference>
<feature type="lipid moiety-binding region" description="N-palmitoyl cysteine" evidence="3">
    <location>
        <position position="22"/>
    </location>
</feature>
<dbReference type="InterPro" id="IPR047202">
    <property type="entry name" value="Lipocalin_Blc-like_dom"/>
</dbReference>
<keyword evidence="2 3" id="KW-0449">Lipoprotein</keyword>
<evidence type="ECO:0000259" key="4">
    <source>
        <dbReference type="Pfam" id="PF08212"/>
    </source>
</evidence>
<dbReference type="AlphaFoldDB" id="A0A7W7ILW4"/>
<name>A0A7W7ILW4_9CAUL</name>
<evidence type="ECO:0000313" key="6">
    <source>
        <dbReference type="Proteomes" id="UP000539957"/>
    </source>
</evidence>
<keyword evidence="2" id="KW-0446">Lipid-binding</keyword>
<dbReference type="InterPro" id="IPR022271">
    <property type="entry name" value="Lipocalin_ApoD"/>
</dbReference>
<dbReference type="InterPro" id="IPR012674">
    <property type="entry name" value="Calycin"/>
</dbReference>
<dbReference type="CDD" id="cd19438">
    <property type="entry name" value="lipocalin_Blc-like"/>
    <property type="match status" value="1"/>
</dbReference>
<feature type="signal peptide" evidence="2">
    <location>
        <begin position="1"/>
        <end position="23"/>
    </location>
</feature>
<evidence type="ECO:0000256" key="1">
    <source>
        <dbReference type="ARBA" id="ARBA00006889"/>
    </source>
</evidence>
<dbReference type="PANTHER" id="PTHR10612:SF34">
    <property type="entry name" value="APOLIPOPROTEIN D"/>
    <property type="match status" value="1"/>
</dbReference>
<evidence type="ECO:0000313" key="5">
    <source>
        <dbReference type="EMBL" id="MBB4796776.1"/>
    </source>
</evidence>
<dbReference type="Pfam" id="PF08212">
    <property type="entry name" value="Lipocalin_2"/>
    <property type="match status" value="1"/>
</dbReference>
<proteinExistence type="inferred from homology"/>
<reference evidence="5 6" key="1">
    <citation type="submission" date="2020-08" db="EMBL/GenBank/DDBJ databases">
        <title>Functional genomics of gut bacteria from endangered species of beetles.</title>
        <authorList>
            <person name="Carlos-Shanley C."/>
        </authorList>
    </citation>
    <scope>NUCLEOTIDE SEQUENCE [LARGE SCALE GENOMIC DNA]</scope>
    <source>
        <strain evidence="5 6">S00123</strain>
    </source>
</reference>
<dbReference type="Gene3D" id="2.40.128.20">
    <property type="match status" value="1"/>
</dbReference>
<dbReference type="PIRSF" id="PIRSF036893">
    <property type="entry name" value="Lipocalin_ApoD"/>
    <property type="match status" value="1"/>
</dbReference>
<comment type="subunit">
    <text evidence="2">Homodimer.</text>
</comment>
<protein>
    <recommendedName>
        <fullName evidence="2">Outer membrane lipoprotein Blc</fullName>
    </recommendedName>
</protein>
<keyword evidence="2" id="KW-0472">Membrane</keyword>
<dbReference type="InterPro" id="IPR000566">
    <property type="entry name" value="Lipocln_cytosolic_FA-bd_dom"/>
</dbReference>
<comment type="subcellular location">
    <subcellularLocation>
        <location evidence="2">Cell outer membrane</location>
    </subcellularLocation>
</comment>
<feature type="chain" id="PRO_5031673777" description="Outer membrane lipoprotein Blc" evidence="2">
    <location>
        <begin position="24"/>
        <end position="184"/>
    </location>
</feature>
<keyword evidence="3" id="KW-0564">Palmitate</keyword>
<evidence type="ECO:0000256" key="3">
    <source>
        <dbReference type="PIRSR" id="PIRSR036893-52"/>
    </source>
</evidence>
<comment type="similarity">
    <text evidence="1 2">Belongs to the calycin superfamily. Lipocalin family.</text>
</comment>
<dbReference type="Proteomes" id="UP000539957">
    <property type="component" value="Unassembled WGS sequence"/>
</dbReference>
<keyword evidence="2" id="KW-0732">Signal</keyword>
<dbReference type="GO" id="GO:0006950">
    <property type="term" value="P:response to stress"/>
    <property type="evidence" value="ECO:0007669"/>
    <property type="project" value="UniProtKB-ARBA"/>
</dbReference>